<evidence type="ECO:0000313" key="1">
    <source>
        <dbReference type="EMBL" id="TCJ95905.1"/>
    </source>
</evidence>
<evidence type="ECO:0000313" key="2">
    <source>
        <dbReference type="Proteomes" id="UP000294702"/>
    </source>
</evidence>
<dbReference type="AlphaFoldDB" id="A0A4V2PB43"/>
<organism evidence="1 2">
    <name type="scientific">Volucribacter psittacicida</name>
    <dbReference type="NCBI Taxonomy" id="203482"/>
    <lineage>
        <taxon>Bacteria</taxon>
        <taxon>Pseudomonadati</taxon>
        <taxon>Pseudomonadota</taxon>
        <taxon>Gammaproteobacteria</taxon>
        <taxon>Pasteurellales</taxon>
        <taxon>Pasteurellaceae</taxon>
        <taxon>Volucribacter</taxon>
    </lineage>
</organism>
<name>A0A4V2PB43_9PAST</name>
<proteinExistence type="predicted"/>
<dbReference type="Proteomes" id="UP000294702">
    <property type="component" value="Unassembled WGS sequence"/>
</dbReference>
<dbReference type="EMBL" id="SMFT01000005">
    <property type="protein sequence ID" value="TCJ95905.1"/>
    <property type="molecule type" value="Genomic_DNA"/>
</dbReference>
<sequence>MFFLGFILGAMSAVVLQQFLKQYSIVKKGDKSNDE</sequence>
<keyword evidence="2" id="KW-1185">Reference proteome</keyword>
<gene>
    <name evidence="1" type="ORF">EV694_1907</name>
</gene>
<protein>
    <submittedName>
        <fullName evidence="1">Uncharacterized protein</fullName>
    </submittedName>
</protein>
<reference evidence="1 2" key="1">
    <citation type="submission" date="2019-03" db="EMBL/GenBank/DDBJ databases">
        <title>Genomic Encyclopedia of Type Strains, Phase IV (KMG-IV): sequencing the most valuable type-strain genomes for metagenomic binning, comparative biology and taxonomic classification.</title>
        <authorList>
            <person name="Goeker M."/>
        </authorList>
    </citation>
    <scope>NUCLEOTIDE SEQUENCE [LARGE SCALE GENOMIC DNA]</scope>
    <source>
        <strain evidence="1 2">DSM 15534</strain>
    </source>
</reference>
<comment type="caution">
    <text evidence="1">The sequence shown here is derived from an EMBL/GenBank/DDBJ whole genome shotgun (WGS) entry which is preliminary data.</text>
</comment>
<accession>A0A4V2PB43</accession>